<name>A0ABP9RL81_9ACTN</name>
<feature type="domain" description="NADPH-dependent FMN reductase-like" evidence="1">
    <location>
        <begin position="4"/>
        <end position="147"/>
    </location>
</feature>
<dbReference type="PANTHER" id="PTHR30543">
    <property type="entry name" value="CHROMATE REDUCTASE"/>
    <property type="match status" value="1"/>
</dbReference>
<evidence type="ECO:0000313" key="2">
    <source>
        <dbReference type="EMBL" id="GAA5179994.1"/>
    </source>
</evidence>
<protein>
    <submittedName>
        <fullName evidence="2">NAD(P)H-dependent oxidoreductase</fullName>
    </submittedName>
</protein>
<evidence type="ECO:0000259" key="1">
    <source>
        <dbReference type="Pfam" id="PF03358"/>
    </source>
</evidence>
<proteinExistence type="predicted"/>
<dbReference type="Proteomes" id="UP001501570">
    <property type="component" value="Unassembled WGS sequence"/>
</dbReference>
<dbReference type="Gene3D" id="3.40.50.360">
    <property type="match status" value="1"/>
</dbReference>
<dbReference type="EMBL" id="BAABJQ010000003">
    <property type="protein sequence ID" value="GAA5179994.1"/>
    <property type="molecule type" value="Genomic_DNA"/>
</dbReference>
<dbReference type="PANTHER" id="PTHR30543:SF21">
    <property type="entry name" value="NAD(P)H-DEPENDENT FMN REDUCTASE LOT6"/>
    <property type="match status" value="1"/>
</dbReference>
<organism evidence="2 3">
    <name type="scientific">Rugosimonospora acidiphila</name>
    <dbReference type="NCBI Taxonomy" id="556531"/>
    <lineage>
        <taxon>Bacteria</taxon>
        <taxon>Bacillati</taxon>
        <taxon>Actinomycetota</taxon>
        <taxon>Actinomycetes</taxon>
        <taxon>Micromonosporales</taxon>
        <taxon>Micromonosporaceae</taxon>
        <taxon>Rugosimonospora</taxon>
    </lineage>
</organism>
<dbReference type="InterPro" id="IPR029039">
    <property type="entry name" value="Flavoprotein-like_sf"/>
</dbReference>
<accession>A0ABP9RL81</accession>
<dbReference type="RefSeq" id="WP_345626739.1">
    <property type="nucleotide sequence ID" value="NZ_BAABJQ010000003.1"/>
</dbReference>
<gene>
    <name evidence="2" type="ORF">GCM10023322_11270</name>
</gene>
<reference evidence="3" key="1">
    <citation type="journal article" date="2019" name="Int. J. Syst. Evol. Microbiol.">
        <title>The Global Catalogue of Microorganisms (GCM) 10K type strain sequencing project: providing services to taxonomists for standard genome sequencing and annotation.</title>
        <authorList>
            <consortium name="The Broad Institute Genomics Platform"/>
            <consortium name="The Broad Institute Genome Sequencing Center for Infectious Disease"/>
            <person name="Wu L."/>
            <person name="Ma J."/>
        </authorList>
    </citation>
    <scope>NUCLEOTIDE SEQUENCE [LARGE SCALE GENOMIC DNA]</scope>
    <source>
        <strain evidence="3">JCM 18304</strain>
    </source>
</reference>
<sequence>MARLQIIVASTRPGRVGLPVAEWFREQAIKHGGFEIEFIDLAELKLPFMDEPNHPRLRRYTHQHTKDWSATVDRADAFVFVMPEYNYGFTAPLKNALDYLHFEWQYKPVGLVSYGGVSAGTRAAQMIKQVVTTLKMMPVFEAVSIPFVAQFLDDEGELRANEVMNSSANAMLDELAQWTAALSQVRAERAQQQG</sequence>
<keyword evidence="3" id="KW-1185">Reference proteome</keyword>
<dbReference type="InterPro" id="IPR005025">
    <property type="entry name" value="FMN_Rdtase-like_dom"/>
</dbReference>
<dbReference type="Pfam" id="PF03358">
    <property type="entry name" value="FMN_red"/>
    <property type="match status" value="1"/>
</dbReference>
<dbReference type="SUPFAM" id="SSF52218">
    <property type="entry name" value="Flavoproteins"/>
    <property type="match status" value="1"/>
</dbReference>
<comment type="caution">
    <text evidence="2">The sequence shown here is derived from an EMBL/GenBank/DDBJ whole genome shotgun (WGS) entry which is preliminary data.</text>
</comment>
<dbReference type="InterPro" id="IPR050712">
    <property type="entry name" value="NAD(P)H-dep_reductase"/>
</dbReference>
<evidence type="ECO:0000313" key="3">
    <source>
        <dbReference type="Proteomes" id="UP001501570"/>
    </source>
</evidence>